<evidence type="ECO:0000313" key="2">
    <source>
        <dbReference type="Proteomes" id="UP000199110"/>
    </source>
</evidence>
<accession>A0A1I3J1A3</accession>
<organism evidence="1 2">
    <name type="scientific">Jannaschia pohangensis</name>
    <dbReference type="NCBI Taxonomy" id="390807"/>
    <lineage>
        <taxon>Bacteria</taxon>
        <taxon>Pseudomonadati</taxon>
        <taxon>Pseudomonadota</taxon>
        <taxon>Alphaproteobacteria</taxon>
        <taxon>Rhodobacterales</taxon>
        <taxon>Roseobacteraceae</taxon>
        <taxon>Jannaschia</taxon>
    </lineage>
</organism>
<name>A0A1I3J1A3_9RHOB</name>
<gene>
    <name evidence="1" type="ORF">SAMN04488095_1166</name>
</gene>
<keyword evidence="2" id="KW-1185">Reference proteome</keyword>
<protein>
    <submittedName>
        <fullName evidence="1">Restriction endonuclease NotI</fullName>
    </submittedName>
</protein>
<dbReference type="Proteomes" id="UP000199110">
    <property type="component" value="Unassembled WGS sequence"/>
</dbReference>
<reference evidence="1 2" key="1">
    <citation type="submission" date="2016-10" db="EMBL/GenBank/DDBJ databases">
        <authorList>
            <person name="de Groot N.N."/>
        </authorList>
    </citation>
    <scope>NUCLEOTIDE SEQUENCE [LARGE SCALE GENOMIC DNA]</scope>
    <source>
        <strain evidence="1 2">DSM 19073</strain>
    </source>
</reference>
<evidence type="ECO:0000313" key="1">
    <source>
        <dbReference type="EMBL" id="SFI53748.1"/>
    </source>
</evidence>
<dbReference type="RefSeq" id="WP_092777955.1">
    <property type="nucleotide sequence ID" value="NZ_FORA01000001.1"/>
</dbReference>
<sequence>MPTKVLEFHGFPPLSAESKAFAARKWCPFVDQKCKKAQSGGACALQAPTTSPVIICPNRLYGNEFAVIGRIARETFGDDCDLVTDVEAETRRRDGSLNGREVVVFGQGYSGEVGIKAPAADGETGSFKVDFLLSQVGPDLEPLSIVAVEVQTIDTTNSYKKASTSYYAEKPHPSQWGEGGTNAGFNWENVTKRILPQIIYKGHALRREKLAMHGLFFVLPDPVLQKIRTRIGSALLEYPKGPGTITFHSYQLADEWEGAERPLVPVTEFTTTVEQIAFAFVSPQNLPPLGIYQDTLTAKLGALSRKKNL</sequence>
<dbReference type="EMBL" id="FORA01000001">
    <property type="protein sequence ID" value="SFI53748.1"/>
    <property type="molecule type" value="Genomic_DNA"/>
</dbReference>
<dbReference type="AlphaFoldDB" id="A0A1I3J1A3"/>
<keyword evidence="1" id="KW-0378">Hydrolase</keyword>
<dbReference type="OrthoDB" id="2986899at2"/>
<keyword evidence="1" id="KW-0540">Nuclease</keyword>
<proteinExistence type="predicted"/>
<dbReference type="GO" id="GO:0004519">
    <property type="term" value="F:endonuclease activity"/>
    <property type="evidence" value="ECO:0007669"/>
    <property type="project" value="UniProtKB-KW"/>
</dbReference>
<keyword evidence="1" id="KW-0255">Endonuclease</keyword>